<dbReference type="Gene3D" id="1.20.120.530">
    <property type="entry name" value="GntR ligand-binding domain-like"/>
    <property type="match status" value="1"/>
</dbReference>
<dbReference type="Proteomes" id="UP001589692">
    <property type="component" value="Unassembled WGS sequence"/>
</dbReference>
<comment type="caution">
    <text evidence="6">The sequence shown here is derived from an EMBL/GenBank/DDBJ whole genome shotgun (WGS) entry which is preliminary data.</text>
</comment>
<feature type="domain" description="GntR C-terminal" evidence="5">
    <location>
        <begin position="40"/>
        <end position="115"/>
    </location>
</feature>
<dbReference type="RefSeq" id="WP_377263706.1">
    <property type="nucleotide sequence ID" value="NZ_JBHMAA010000021.1"/>
</dbReference>
<evidence type="ECO:0000313" key="7">
    <source>
        <dbReference type="Proteomes" id="UP001589692"/>
    </source>
</evidence>
<keyword evidence="7" id="KW-1185">Reference proteome</keyword>
<dbReference type="SUPFAM" id="SSF48008">
    <property type="entry name" value="GntR ligand-binding domain-like"/>
    <property type="match status" value="1"/>
</dbReference>
<sequence>MTYAIRKNLGGFHFAGLRIPRIIQAWEPGTQMPDVESFAKEVVTFQEHLHERIAALAHNQKMVRTIWSLNEKTRHFRECELREPEAAREILDRTAALVNALFNREEELCSTILLQCAERRYRLLFDTVPPHTSNCERPRRSSSLPSCHPSP</sequence>
<protein>
    <submittedName>
        <fullName evidence="6">FCD domain-containing protein</fullName>
    </submittedName>
</protein>
<evidence type="ECO:0000313" key="6">
    <source>
        <dbReference type="EMBL" id="MFB9950931.1"/>
    </source>
</evidence>
<evidence type="ECO:0000259" key="5">
    <source>
        <dbReference type="Pfam" id="PF07729"/>
    </source>
</evidence>
<evidence type="ECO:0000256" key="3">
    <source>
        <dbReference type="ARBA" id="ARBA00023163"/>
    </source>
</evidence>
<dbReference type="Pfam" id="PF07729">
    <property type="entry name" value="FCD"/>
    <property type="match status" value="1"/>
</dbReference>
<feature type="region of interest" description="Disordered" evidence="4">
    <location>
        <begin position="132"/>
        <end position="151"/>
    </location>
</feature>
<evidence type="ECO:0000256" key="1">
    <source>
        <dbReference type="ARBA" id="ARBA00023015"/>
    </source>
</evidence>
<keyword evidence="3" id="KW-0804">Transcription</keyword>
<dbReference type="InterPro" id="IPR008920">
    <property type="entry name" value="TF_FadR/GntR_C"/>
</dbReference>
<evidence type="ECO:0000256" key="2">
    <source>
        <dbReference type="ARBA" id="ARBA00023125"/>
    </source>
</evidence>
<accession>A0ABV6AJX1</accession>
<dbReference type="EMBL" id="JBHMAA010000021">
    <property type="protein sequence ID" value="MFB9950931.1"/>
    <property type="molecule type" value="Genomic_DNA"/>
</dbReference>
<dbReference type="InterPro" id="IPR011711">
    <property type="entry name" value="GntR_C"/>
</dbReference>
<organism evidence="6 7">
    <name type="scientific">Rhizobium puerariae</name>
    <dbReference type="NCBI Taxonomy" id="1585791"/>
    <lineage>
        <taxon>Bacteria</taxon>
        <taxon>Pseudomonadati</taxon>
        <taxon>Pseudomonadota</taxon>
        <taxon>Alphaproteobacteria</taxon>
        <taxon>Hyphomicrobiales</taxon>
        <taxon>Rhizobiaceae</taxon>
        <taxon>Rhizobium/Agrobacterium group</taxon>
        <taxon>Rhizobium</taxon>
    </lineage>
</organism>
<keyword evidence="2" id="KW-0238">DNA-binding</keyword>
<gene>
    <name evidence="6" type="ORF">ACFFP0_18945</name>
</gene>
<name>A0ABV6AJX1_9HYPH</name>
<keyword evidence="1" id="KW-0805">Transcription regulation</keyword>
<reference evidence="6 7" key="1">
    <citation type="submission" date="2024-09" db="EMBL/GenBank/DDBJ databases">
        <authorList>
            <person name="Sun Q."/>
            <person name="Mori K."/>
        </authorList>
    </citation>
    <scope>NUCLEOTIDE SEQUENCE [LARGE SCALE GENOMIC DNA]</scope>
    <source>
        <strain evidence="6 7">TBRC 4938</strain>
    </source>
</reference>
<evidence type="ECO:0000256" key="4">
    <source>
        <dbReference type="SAM" id="MobiDB-lite"/>
    </source>
</evidence>
<proteinExistence type="predicted"/>